<dbReference type="FunFam" id="2.60.40.60:FF:000020">
    <property type="entry name" value="Dachsous cadherin-related 1b"/>
    <property type="match status" value="1"/>
</dbReference>
<dbReference type="Pfam" id="PF00028">
    <property type="entry name" value="Cadherin"/>
    <property type="match status" value="4"/>
</dbReference>
<dbReference type="Ensembl" id="ENSSFOT00015004735.2">
    <property type="protein sequence ID" value="ENSSFOP00015004661.2"/>
    <property type="gene ID" value="ENSSFOG00015003061.2"/>
</dbReference>
<dbReference type="PANTHER" id="PTHR24028">
    <property type="entry name" value="CADHERIN-87A"/>
    <property type="match status" value="1"/>
</dbReference>
<evidence type="ECO:0000259" key="15">
    <source>
        <dbReference type="PROSITE" id="PS50268"/>
    </source>
</evidence>
<dbReference type="FunFam" id="2.60.40.60:FF:000003">
    <property type="entry name" value="Protocadherin alpha 2"/>
    <property type="match status" value="1"/>
</dbReference>
<dbReference type="GO" id="GO:0005509">
    <property type="term" value="F:calcium ion binding"/>
    <property type="evidence" value="ECO:0007669"/>
    <property type="project" value="UniProtKB-UniRule"/>
</dbReference>
<dbReference type="GeneID" id="108925264"/>
<name>A0A8C9QXR2_SCLFO</name>
<dbReference type="InterPro" id="IPR015919">
    <property type="entry name" value="Cadherin-like_sf"/>
</dbReference>
<evidence type="ECO:0000256" key="13">
    <source>
        <dbReference type="SAM" id="Phobius"/>
    </source>
</evidence>
<evidence type="ECO:0000256" key="8">
    <source>
        <dbReference type="ARBA" id="ARBA00022989"/>
    </source>
</evidence>
<evidence type="ECO:0000256" key="14">
    <source>
        <dbReference type="SAM" id="SignalP"/>
    </source>
</evidence>
<feature type="transmembrane region" description="Helical" evidence="13">
    <location>
        <begin position="727"/>
        <end position="753"/>
    </location>
</feature>
<evidence type="ECO:0000256" key="12">
    <source>
        <dbReference type="SAM" id="MobiDB-lite"/>
    </source>
</evidence>
<keyword evidence="17" id="KW-1185">Reference proteome</keyword>
<dbReference type="OrthoDB" id="6252479at2759"/>
<feature type="region of interest" description="Disordered" evidence="12">
    <location>
        <begin position="1145"/>
        <end position="1182"/>
    </location>
</feature>
<dbReference type="Proteomes" id="UP000694397">
    <property type="component" value="Chromosome 13"/>
</dbReference>
<feature type="domain" description="Cadherin" evidence="15">
    <location>
        <begin position="246"/>
        <end position="353"/>
    </location>
</feature>
<evidence type="ECO:0000256" key="5">
    <source>
        <dbReference type="ARBA" id="ARBA00022737"/>
    </source>
</evidence>
<sequence length="1182" mass="128997">MTIKDNSAMLLILLLCLLPGTLSQDPGAPTTIHYQVLEEQPAGTKVGRILEDLQKHGQSGALEDFRVVEHGHALPFTVREGDGLVTTLGQLDREALCSGSDLCEILFNVLYRQAGSIQFLRVVVEVKDLNDHSPAFPNAEQEVEISESASLHMRIPLDQAMDPDAGPNGLQTYSLSTNQHFALDVKSPSTGGKQAELVVIKVLDREAKSSFELTLVAWDKGNPPRSGSTLIKINVLDSNDNSPVFEDNAPSIELGEDSPRGTVVINLKATDPDQGANGQIEYSLSKHSPLDVQKLFSVNPQTGTVTLIGLLDYEEKRSYEVDIQAKDMGPSPIPSHCKLHIKVKDINDNAPRIHVTWTDPSSSVATVAEGAADETFLALVVVSDADSGLNGEVHVRIQHGGGHFRLKRLHRDNYMIVTNGTLDREKQMDYNLTVVAQDRGVRPLSCITHLTVHVLDENDNAPVFLKSLYTASFKENNPLGLHVLTVQAHDVDLDLSGEITYSIQDSNELGTSTVSFSIHPITGEVFAQQSLDYEESSTFSFVVEASDHGQPPLTGSTTVQIYIQDVNDNAPVIEDPQTKKGKALVIVPINAEKGEIVTELGDRLENHLFSGPSSNEGNHSTFSTPEGFLATTIKARDLDSGLNGQLRFTITKTNVVGLFLLDDLTGQLYVNTSNATELIGKTFEIDITVTDMGTPALYTSAALEITFINKLDHLKNSSPGQWGQLTFTMMLAICLGVTCLLLLLAAALVTTFCRPEKRDNRAYNCRQAESSYTRHPRRPQKQIQKADIQLVPVLRGRREDRSVNEAQPLTSLTPEPEEPLCCANFNSAVLHQGLPEDQATLPLSQLKALNKPSSVELDRTLPRTPGTLYRTLRKTRQSESSTSLSQTDTMKRYGCPEAQTESEEPSRTLRRQKNSESGRGLESEDHRQLLRNLVRLSMAAFGENSAIELSSASPEVQQVSQLLSLLHQGQLQPRPNFRGNKYSHRGGRSAVQDADWLSTKDSGHGESEAGDVDWDTGRDSPVDHLLEEGLDTLLSNTDEVFSDVSDPAWMARLSLPLTTDYHENVFVPEGPPSPAPWAPQTDGNQSTGFSTFGKTAEKGSPLGGALLSEVSTLFEMLLTQKADAQPRTSAQLLYRLSAAYRRSMGLDGTAAGGSSPGRYPAGERSPAVQHSGTADPEKQQLI</sequence>
<feature type="region of interest" description="Disordered" evidence="12">
    <location>
        <begin position="872"/>
        <end position="925"/>
    </location>
</feature>
<dbReference type="GO" id="GO:0005886">
    <property type="term" value="C:plasma membrane"/>
    <property type="evidence" value="ECO:0007669"/>
    <property type="project" value="UniProtKB-SubCell"/>
</dbReference>
<comment type="subcellular location">
    <subcellularLocation>
        <location evidence="1">Cell membrane</location>
        <topology evidence="1">Single-pass type I membrane protein</topology>
    </subcellularLocation>
</comment>
<feature type="domain" description="Cadherin" evidence="15">
    <location>
        <begin position="465"/>
        <end position="573"/>
    </location>
</feature>
<dbReference type="CDD" id="cd11304">
    <property type="entry name" value="Cadherin_repeat"/>
    <property type="match status" value="6"/>
</dbReference>
<organism evidence="16 17">
    <name type="scientific">Scleropages formosus</name>
    <name type="common">Asian bonytongue</name>
    <name type="synonym">Osteoglossum formosum</name>
    <dbReference type="NCBI Taxonomy" id="113540"/>
    <lineage>
        <taxon>Eukaryota</taxon>
        <taxon>Metazoa</taxon>
        <taxon>Chordata</taxon>
        <taxon>Craniata</taxon>
        <taxon>Vertebrata</taxon>
        <taxon>Euteleostomi</taxon>
        <taxon>Actinopterygii</taxon>
        <taxon>Neopterygii</taxon>
        <taxon>Teleostei</taxon>
        <taxon>Osteoglossocephala</taxon>
        <taxon>Osteoglossomorpha</taxon>
        <taxon>Osteoglossiformes</taxon>
        <taxon>Osteoglossidae</taxon>
        <taxon>Scleropages</taxon>
    </lineage>
</organism>
<feature type="compositionally biased region" description="Basic and acidic residues" evidence="12">
    <location>
        <begin position="913"/>
        <end position="925"/>
    </location>
</feature>
<dbReference type="GeneTree" id="ENSGT00940000160403"/>
<dbReference type="InterPro" id="IPR013164">
    <property type="entry name" value="Cadherin_N"/>
</dbReference>
<evidence type="ECO:0000313" key="16">
    <source>
        <dbReference type="Ensembl" id="ENSSFOP00015004661.2"/>
    </source>
</evidence>
<evidence type="ECO:0000256" key="2">
    <source>
        <dbReference type="ARBA" id="ARBA00022475"/>
    </source>
</evidence>
<dbReference type="PROSITE" id="PS00232">
    <property type="entry name" value="CADHERIN_1"/>
    <property type="match status" value="3"/>
</dbReference>
<evidence type="ECO:0000256" key="9">
    <source>
        <dbReference type="ARBA" id="ARBA00023136"/>
    </source>
</evidence>
<dbReference type="FunFam" id="2.60.40.60:FF:000007">
    <property type="entry name" value="Protocadherin alpha 2"/>
    <property type="match status" value="1"/>
</dbReference>
<keyword evidence="9 13" id="KW-0472">Membrane</keyword>
<dbReference type="InterPro" id="IPR050174">
    <property type="entry name" value="Protocadherin/Cadherin-CA"/>
</dbReference>
<keyword evidence="10" id="KW-0325">Glycoprotein</keyword>
<dbReference type="PRINTS" id="PR00205">
    <property type="entry name" value="CADHERIN"/>
</dbReference>
<dbReference type="PROSITE" id="PS50268">
    <property type="entry name" value="CADHERIN_2"/>
    <property type="match status" value="6"/>
</dbReference>
<reference evidence="16" key="2">
    <citation type="submission" date="2025-08" db="UniProtKB">
        <authorList>
            <consortium name="Ensembl"/>
        </authorList>
    </citation>
    <scope>IDENTIFICATION</scope>
</reference>
<dbReference type="FunFam" id="2.60.40.60:FF:000002">
    <property type="entry name" value="Protocadherin alpha 2"/>
    <property type="match status" value="1"/>
</dbReference>
<reference evidence="16" key="3">
    <citation type="submission" date="2025-09" db="UniProtKB">
        <authorList>
            <consortium name="Ensembl"/>
        </authorList>
    </citation>
    <scope>IDENTIFICATION</scope>
</reference>
<accession>A0A8C9QXR2</accession>
<feature type="domain" description="Cadherin" evidence="15">
    <location>
        <begin position="137"/>
        <end position="245"/>
    </location>
</feature>
<keyword evidence="3 13" id="KW-0812">Transmembrane</keyword>
<dbReference type="AlphaFoldDB" id="A0A8C9QXR2"/>
<dbReference type="InterPro" id="IPR020894">
    <property type="entry name" value="Cadherin_CS"/>
</dbReference>
<evidence type="ECO:0000256" key="4">
    <source>
        <dbReference type="ARBA" id="ARBA00022729"/>
    </source>
</evidence>
<feature type="signal peptide" evidence="14">
    <location>
        <begin position="1"/>
        <end position="23"/>
    </location>
</feature>
<keyword evidence="7" id="KW-0130">Cell adhesion</keyword>
<evidence type="ECO:0000256" key="11">
    <source>
        <dbReference type="PROSITE-ProRule" id="PRU00043"/>
    </source>
</evidence>
<dbReference type="InterPro" id="IPR002126">
    <property type="entry name" value="Cadherin-like_dom"/>
</dbReference>
<feature type="domain" description="Cadherin" evidence="15">
    <location>
        <begin position="28"/>
        <end position="136"/>
    </location>
</feature>
<feature type="chain" id="PRO_5034134097" evidence="14">
    <location>
        <begin position="24"/>
        <end position="1182"/>
    </location>
</feature>
<dbReference type="Gene3D" id="2.60.40.60">
    <property type="entry name" value="Cadherins"/>
    <property type="match status" value="6"/>
</dbReference>
<gene>
    <name evidence="16" type="primary">PCDH12</name>
    <name evidence="16" type="synonym">pcdh12</name>
</gene>
<dbReference type="SUPFAM" id="SSF49313">
    <property type="entry name" value="Cadherin-like"/>
    <property type="match status" value="5"/>
</dbReference>
<keyword evidence="6 11" id="KW-0106">Calcium</keyword>
<dbReference type="Pfam" id="PF08266">
    <property type="entry name" value="Cadherin_2"/>
    <property type="match status" value="1"/>
</dbReference>
<feature type="domain" description="Cadherin" evidence="15">
    <location>
        <begin position="623"/>
        <end position="721"/>
    </location>
</feature>
<keyword evidence="8 13" id="KW-1133">Transmembrane helix</keyword>
<dbReference type="KEGG" id="sfm:108925264"/>
<feature type="compositionally biased region" description="Polar residues" evidence="12">
    <location>
        <begin position="878"/>
        <end position="888"/>
    </location>
</feature>
<dbReference type="GO" id="GO:0007156">
    <property type="term" value="P:homophilic cell adhesion via plasma membrane adhesion molecules"/>
    <property type="evidence" value="ECO:0007669"/>
    <property type="project" value="InterPro"/>
</dbReference>
<reference evidence="16 17" key="1">
    <citation type="submission" date="2019-04" db="EMBL/GenBank/DDBJ databases">
        <authorList>
            <consortium name="Wellcome Sanger Institute Data Sharing"/>
        </authorList>
    </citation>
    <scope>NUCLEOTIDE SEQUENCE [LARGE SCALE GENOMIC DNA]</scope>
</reference>
<evidence type="ECO:0000256" key="3">
    <source>
        <dbReference type="ARBA" id="ARBA00022692"/>
    </source>
</evidence>
<proteinExistence type="predicted"/>
<protein>
    <submittedName>
        <fullName evidence="16">Protocadherin 12</fullName>
    </submittedName>
</protein>
<dbReference type="RefSeq" id="XP_018592609.2">
    <property type="nucleotide sequence ID" value="XM_018737093.2"/>
</dbReference>
<evidence type="ECO:0000256" key="1">
    <source>
        <dbReference type="ARBA" id="ARBA00004251"/>
    </source>
</evidence>
<keyword evidence="2" id="KW-1003">Cell membrane</keyword>
<keyword evidence="5" id="KW-0677">Repeat</keyword>
<dbReference type="PANTHER" id="PTHR24028:SF42">
    <property type="entry name" value="PROTOCADHERIN-12"/>
    <property type="match status" value="1"/>
</dbReference>
<evidence type="ECO:0000256" key="6">
    <source>
        <dbReference type="ARBA" id="ARBA00022837"/>
    </source>
</evidence>
<evidence type="ECO:0000313" key="17">
    <source>
        <dbReference type="Proteomes" id="UP000694397"/>
    </source>
</evidence>
<evidence type="ECO:0000256" key="7">
    <source>
        <dbReference type="ARBA" id="ARBA00022889"/>
    </source>
</evidence>
<dbReference type="CTD" id="51294"/>
<feature type="domain" description="Cadherin" evidence="15">
    <location>
        <begin position="359"/>
        <end position="464"/>
    </location>
</feature>
<dbReference type="GO" id="GO:0009653">
    <property type="term" value="P:anatomical structure morphogenesis"/>
    <property type="evidence" value="ECO:0007669"/>
    <property type="project" value="UniProtKB-ARBA"/>
</dbReference>
<keyword evidence="4 14" id="KW-0732">Signal</keyword>
<evidence type="ECO:0000256" key="10">
    <source>
        <dbReference type="ARBA" id="ARBA00023180"/>
    </source>
</evidence>
<feature type="region of interest" description="Disordered" evidence="12">
    <location>
        <begin position="970"/>
        <end position="1023"/>
    </location>
</feature>
<dbReference type="SMART" id="SM00112">
    <property type="entry name" value="CA"/>
    <property type="match status" value="6"/>
</dbReference>